<comment type="subcellular location">
    <subcellularLocation>
        <location evidence="1">Cell membrane</location>
        <topology evidence="1">Multi-pass membrane protein</topology>
    </subcellularLocation>
</comment>
<dbReference type="EMBL" id="SIRE01000012">
    <property type="protein sequence ID" value="TBL77505.1"/>
    <property type="molecule type" value="Genomic_DNA"/>
</dbReference>
<evidence type="ECO:0000256" key="6">
    <source>
        <dbReference type="ARBA" id="ARBA00023136"/>
    </source>
</evidence>
<dbReference type="SUPFAM" id="SSF82689">
    <property type="entry name" value="Mechanosensitive channel protein MscS (YggB), C-terminal domain"/>
    <property type="match status" value="1"/>
</dbReference>
<dbReference type="InterPro" id="IPR011014">
    <property type="entry name" value="MscS_channel_TM-2"/>
</dbReference>
<keyword evidence="13" id="KW-1185">Reference proteome</keyword>
<dbReference type="Gene3D" id="3.30.70.100">
    <property type="match status" value="1"/>
</dbReference>
<evidence type="ECO:0000313" key="13">
    <source>
        <dbReference type="Proteomes" id="UP000293142"/>
    </source>
</evidence>
<keyword evidence="3" id="KW-1003">Cell membrane</keyword>
<dbReference type="InterPro" id="IPR049142">
    <property type="entry name" value="MS_channel_1st"/>
</dbReference>
<keyword evidence="6 8" id="KW-0472">Membrane</keyword>
<evidence type="ECO:0000259" key="9">
    <source>
        <dbReference type="Pfam" id="PF00924"/>
    </source>
</evidence>
<feature type="domain" description="Mechanosensitive ion channel transmembrane helices 2/3" evidence="11">
    <location>
        <begin position="87"/>
        <end position="128"/>
    </location>
</feature>
<evidence type="ECO:0000259" key="10">
    <source>
        <dbReference type="Pfam" id="PF21082"/>
    </source>
</evidence>
<dbReference type="AlphaFoldDB" id="A0A4Q9DNL2"/>
<comment type="caution">
    <text evidence="12">The sequence shown here is derived from an EMBL/GenBank/DDBJ whole genome shotgun (WGS) entry which is preliminary data.</text>
</comment>
<keyword evidence="4 8" id="KW-0812">Transmembrane</keyword>
<dbReference type="PANTHER" id="PTHR30460">
    <property type="entry name" value="MODERATE CONDUCTANCE MECHANOSENSITIVE CHANNEL YBIO"/>
    <property type="match status" value="1"/>
</dbReference>
<proteinExistence type="inferred from homology"/>
<feature type="transmembrane region" description="Helical" evidence="8">
    <location>
        <begin position="30"/>
        <end position="52"/>
    </location>
</feature>
<dbReference type="InterPro" id="IPR049278">
    <property type="entry name" value="MS_channel_C"/>
</dbReference>
<dbReference type="PANTHER" id="PTHR30460:SF0">
    <property type="entry name" value="MODERATE CONDUCTANCE MECHANOSENSITIVE CHANNEL YBIO"/>
    <property type="match status" value="1"/>
</dbReference>
<dbReference type="InterPro" id="IPR045276">
    <property type="entry name" value="YbiO_bact"/>
</dbReference>
<evidence type="ECO:0000256" key="4">
    <source>
        <dbReference type="ARBA" id="ARBA00022692"/>
    </source>
</evidence>
<evidence type="ECO:0000259" key="11">
    <source>
        <dbReference type="Pfam" id="PF21088"/>
    </source>
</evidence>
<dbReference type="InterPro" id="IPR023408">
    <property type="entry name" value="MscS_beta-dom_sf"/>
</dbReference>
<sequence>MNWSRAGESSATTFGEVREQLLNYFINPAIWTQLLVGGLKIIVIVIAGRLTIKIANKALHHILMAKEKGPLKFDTRRANTFGKLIGNIISYVVNFIMILMILNLFGFRLEPLLAGAGVIGLAVGFGAQSLVKDVITGFFIIFEDQFSVGDVIQINTYKGTVEEIGLRITKIKSWTGEVYIIPNGTISQVTNFSLYNSLAVVDVSVSYEEDIDKAMEVLKTSVHNFFEKSENIVLEPEVLGVQKLGASEVILRVIAECKPNTHAPVARELNGEIKRAFKDAGIAIPYPKLITYHRGEGAEETWKKSSTN</sequence>
<dbReference type="InterPro" id="IPR011066">
    <property type="entry name" value="MscS_channel_C_sf"/>
</dbReference>
<dbReference type="FunFam" id="1.10.287.1260:FF:000005">
    <property type="entry name" value="Mechanosensitive ion channel family protein"/>
    <property type="match status" value="1"/>
</dbReference>
<evidence type="ECO:0000256" key="7">
    <source>
        <dbReference type="ARBA" id="ARBA00059688"/>
    </source>
</evidence>
<feature type="domain" description="Mechanosensitive ion channel MscS C-terminal" evidence="10">
    <location>
        <begin position="200"/>
        <end position="284"/>
    </location>
</feature>
<dbReference type="GO" id="GO:0008381">
    <property type="term" value="F:mechanosensitive monoatomic ion channel activity"/>
    <property type="evidence" value="ECO:0007669"/>
    <property type="project" value="InterPro"/>
</dbReference>
<dbReference type="Pfam" id="PF21082">
    <property type="entry name" value="MS_channel_3rd"/>
    <property type="match status" value="1"/>
</dbReference>
<dbReference type="Gene3D" id="2.30.30.60">
    <property type="match status" value="1"/>
</dbReference>
<comment type="similarity">
    <text evidence="2">Belongs to the MscS (TC 1.A.23) family.</text>
</comment>
<feature type="domain" description="Mechanosensitive ion channel MscS" evidence="9">
    <location>
        <begin position="130"/>
        <end position="193"/>
    </location>
</feature>
<dbReference type="Pfam" id="PF21088">
    <property type="entry name" value="MS_channel_1st"/>
    <property type="match status" value="1"/>
</dbReference>
<dbReference type="InterPro" id="IPR010920">
    <property type="entry name" value="LSM_dom_sf"/>
</dbReference>
<gene>
    <name evidence="12" type="ORF">EYB31_18495</name>
</gene>
<reference evidence="12 13" key="1">
    <citation type="submission" date="2019-02" db="EMBL/GenBank/DDBJ databases">
        <title>Paenibacillus sp. nov., isolated from surface-sterilized tissue of Thalictrum simplex L.</title>
        <authorList>
            <person name="Tuo L."/>
        </authorList>
    </citation>
    <scope>NUCLEOTIDE SEQUENCE [LARGE SCALE GENOMIC DNA]</scope>
    <source>
        <strain evidence="12 13">N2SHLJ1</strain>
    </source>
</reference>
<dbReference type="SUPFAM" id="SSF82861">
    <property type="entry name" value="Mechanosensitive channel protein MscS (YggB), transmembrane region"/>
    <property type="match status" value="1"/>
</dbReference>
<dbReference type="OrthoDB" id="9809206at2"/>
<evidence type="ECO:0000256" key="8">
    <source>
        <dbReference type="SAM" id="Phobius"/>
    </source>
</evidence>
<dbReference type="FunFam" id="2.30.30.60:FF:000001">
    <property type="entry name" value="MscS Mechanosensitive ion channel"/>
    <property type="match status" value="1"/>
</dbReference>
<dbReference type="InterPro" id="IPR006685">
    <property type="entry name" value="MscS_channel_2nd"/>
</dbReference>
<evidence type="ECO:0000256" key="1">
    <source>
        <dbReference type="ARBA" id="ARBA00004651"/>
    </source>
</evidence>
<dbReference type="Gene3D" id="1.10.287.1260">
    <property type="match status" value="1"/>
</dbReference>
<comment type="function">
    <text evidence="7">May play a role in resistance to osmotic downshock.</text>
</comment>
<evidence type="ECO:0000256" key="3">
    <source>
        <dbReference type="ARBA" id="ARBA00022475"/>
    </source>
</evidence>
<dbReference type="GO" id="GO:0005886">
    <property type="term" value="C:plasma membrane"/>
    <property type="evidence" value="ECO:0007669"/>
    <property type="project" value="UniProtKB-SubCell"/>
</dbReference>
<feature type="transmembrane region" description="Helical" evidence="8">
    <location>
        <begin position="84"/>
        <end position="106"/>
    </location>
</feature>
<name>A0A4Q9DNL2_9BACL</name>
<protein>
    <submittedName>
        <fullName evidence="12">Mechanosensitive ion channel family protein</fullName>
    </submittedName>
</protein>
<evidence type="ECO:0000313" key="12">
    <source>
        <dbReference type="EMBL" id="TBL77505.1"/>
    </source>
</evidence>
<dbReference type="RefSeq" id="WP_131014848.1">
    <property type="nucleotide sequence ID" value="NZ_SIRE01000012.1"/>
</dbReference>
<accession>A0A4Q9DNL2</accession>
<feature type="transmembrane region" description="Helical" evidence="8">
    <location>
        <begin position="112"/>
        <end position="131"/>
    </location>
</feature>
<evidence type="ECO:0000256" key="2">
    <source>
        <dbReference type="ARBA" id="ARBA00008017"/>
    </source>
</evidence>
<evidence type="ECO:0000256" key="5">
    <source>
        <dbReference type="ARBA" id="ARBA00022989"/>
    </source>
</evidence>
<organism evidence="12 13">
    <name type="scientific">Paenibacillus thalictri</name>
    <dbReference type="NCBI Taxonomy" id="2527873"/>
    <lineage>
        <taxon>Bacteria</taxon>
        <taxon>Bacillati</taxon>
        <taxon>Bacillota</taxon>
        <taxon>Bacilli</taxon>
        <taxon>Bacillales</taxon>
        <taxon>Paenibacillaceae</taxon>
        <taxon>Paenibacillus</taxon>
    </lineage>
</organism>
<keyword evidence="5 8" id="KW-1133">Transmembrane helix</keyword>
<dbReference type="Pfam" id="PF00924">
    <property type="entry name" value="MS_channel_2nd"/>
    <property type="match status" value="1"/>
</dbReference>
<dbReference type="Proteomes" id="UP000293142">
    <property type="component" value="Unassembled WGS sequence"/>
</dbReference>
<dbReference type="SUPFAM" id="SSF50182">
    <property type="entry name" value="Sm-like ribonucleoproteins"/>
    <property type="match status" value="1"/>
</dbReference>